<dbReference type="SUPFAM" id="SSF103473">
    <property type="entry name" value="MFS general substrate transporter"/>
    <property type="match status" value="1"/>
</dbReference>
<feature type="transmembrane region" description="Helical" evidence="6">
    <location>
        <begin position="210"/>
        <end position="230"/>
    </location>
</feature>
<dbReference type="Gene3D" id="1.20.1250.20">
    <property type="entry name" value="MFS general substrate transporter like domains"/>
    <property type="match status" value="1"/>
</dbReference>
<keyword evidence="2 6" id="KW-0812">Transmembrane</keyword>
<keyword evidence="4 6" id="KW-0472">Membrane</keyword>
<feature type="transmembrane region" description="Helical" evidence="6">
    <location>
        <begin position="368"/>
        <end position="389"/>
    </location>
</feature>
<reference evidence="8" key="1">
    <citation type="submission" date="2024-07" db="EMBL/GenBank/DDBJ databases">
        <authorList>
            <person name="fu j."/>
        </authorList>
    </citation>
    <scope>NUCLEOTIDE SEQUENCE</scope>
    <source>
        <strain evidence="8">P10A9</strain>
    </source>
</reference>
<feature type="transmembrane region" description="Helical" evidence="6">
    <location>
        <begin position="116"/>
        <end position="137"/>
    </location>
</feature>
<dbReference type="Gene3D" id="1.20.1720.10">
    <property type="entry name" value="Multidrug resistance protein D"/>
    <property type="match status" value="1"/>
</dbReference>
<evidence type="ECO:0000256" key="1">
    <source>
        <dbReference type="ARBA" id="ARBA00004651"/>
    </source>
</evidence>
<dbReference type="InterPro" id="IPR011701">
    <property type="entry name" value="MFS"/>
</dbReference>
<dbReference type="InterPro" id="IPR020846">
    <property type="entry name" value="MFS_dom"/>
</dbReference>
<gene>
    <name evidence="8" type="ORF">AB5L97_19320</name>
</gene>
<evidence type="ECO:0000259" key="7">
    <source>
        <dbReference type="PROSITE" id="PS50850"/>
    </source>
</evidence>
<organism evidence="8">
    <name type="scientific">Sinomonas puerhi</name>
    <dbReference type="NCBI Taxonomy" id="3238584"/>
    <lineage>
        <taxon>Bacteria</taxon>
        <taxon>Bacillati</taxon>
        <taxon>Actinomycetota</taxon>
        <taxon>Actinomycetes</taxon>
        <taxon>Micrococcales</taxon>
        <taxon>Micrococcaceae</taxon>
        <taxon>Sinomonas</taxon>
    </lineage>
</organism>
<evidence type="ECO:0000256" key="6">
    <source>
        <dbReference type="SAM" id="Phobius"/>
    </source>
</evidence>
<feature type="transmembrane region" description="Helical" evidence="6">
    <location>
        <begin position="63"/>
        <end position="83"/>
    </location>
</feature>
<feature type="transmembrane region" description="Helical" evidence="6">
    <location>
        <begin position="486"/>
        <end position="506"/>
    </location>
</feature>
<feature type="transmembrane region" description="Helical" evidence="6">
    <location>
        <begin position="176"/>
        <end position="198"/>
    </location>
</feature>
<evidence type="ECO:0000256" key="5">
    <source>
        <dbReference type="SAM" id="MobiDB-lite"/>
    </source>
</evidence>
<feature type="transmembrane region" description="Helical" evidence="6">
    <location>
        <begin position="410"/>
        <end position="432"/>
    </location>
</feature>
<dbReference type="PANTHER" id="PTHR42718">
    <property type="entry name" value="MAJOR FACILITATOR SUPERFAMILY MULTIDRUG TRANSPORTER MFSC"/>
    <property type="match status" value="1"/>
</dbReference>
<evidence type="ECO:0000256" key="2">
    <source>
        <dbReference type="ARBA" id="ARBA00022692"/>
    </source>
</evidence>
<dbReference type="PANTHER" id="PTHR42718:SF42">
    <property type="entry name" value="EXPORT PROTEIN"/>
    <property type="match status" value="1"/>
</dbReference>
<dbReference type="CDD" id="cd17321">
    <property type="entry name" value="MFS_MMR_MDR_like"/>
    <property type="match status" value="1"/>
</dbReference>
<feature type="transmembrane region" description="Helical" evidence="6">
    <location>
        <begin position="90"/>
        <end position="110"/>
    </location>
</feature>
<feature type="transmembrane region" description="Helical" evidence="6">
    <location>
        <begin position="242"/>
        <end position="259"/>
    </location>
</feature>
<dbReference type="InterPro" id="IPR036259">
    <property type="entry name" value="MFS_trans_sf"/>
</dbReference>
<dbReference type="RefSeq" id="WP_369045922.1">
    <property type="nucleotide sequence ID" value="NZ_CP163302.1"/>
</dbReference>
<dbReference type="AlphaFoldDB" id="A0AB39L323"/>
<dbReference type="PROSITE" id="PS50850">
    <property type="entry name" value="MFS"/>
    <property type="match status" value="1"/>
</dbReference>
<feature type="transmembrane region" description="Helical" evidence="6">
    <location>
        <begin position="23"/>
        <end position="43"/>
    </location>
</feature>
<dbReference type="KEGG" id="spue:AB5L97_19320"/>
<feature type="region of interest" description="Disordered" evidence="5">
    <location>
        <begin position="512"/>
        <end position="531"/>
    </location>
</feature>
<dbReference type="GO" id="GO:0005886">
    <property type="term" value="C:plasma membrane"/>
    <property type="evidence" value="ECO:0007669"/>
    <property type="project" value="UniProtKB-SubCell"/>
</dbReference>
<comment type="subcellular location">
    <subcellularLocation>
        <location evidence="1">Cell membrane</location>
        <topology evidence="1">Multi-pass membrane protein</topology>
    </subcellularLocation>
</comment>
<feature type="transmembrane region" description="Helical" evidence="6">
    <location>
        <begin position="149"/>
        <end position="170"/>
    </location>
</feature>
<evidence type="ECO:0000256" key="3">
    <source>
        <dbReference type="ARBA" id="ARBA00022989"/>
    </source>
</evidence>
<feature type="transmembrane region" description="Helical" evidence="6">
    <location>
        <begin position="343"/>
        <end position="362"/>
    </location>
</feature>
<name>A0AB39L323_9MICC</name>
<dbReference type="EMBL" id="CP163302">
    <property type="protein sequence ID" value="XDP45380.1"/>
    <property type="molecule type" value="Genomic_DNA"/>
</dbReference>
<feature type="transmembrane region" description="Helical" evidence="6">
    <location>
        <begin position="279"/>
        <end position="299"/>
    </location>
</feature>
<feature type="domain" description="Major facilitator superfamily (MFS) profile" evidence="7">
    <location>
        <begin position="25"/>
        <end position="511"/>
    </location>
</feature>
<accession>A0AB39L323</accession>
<feature type="transmembrane region" description="Helical" evidence="6">
    <location>
        <begin position="311"/>
        <end position="331"/>
    </location>
</feature>
<keyword evidence="3 6" id="KW-1133">Transmembrane helix</keyword>
<protein>
    <submittedName>
        <fullName evidence="8">MFS transporter</fullName>
    </submittedName>
</protein>
<evidence type="ECO:0000256" key="4">
    <source>
        <dbReference type="ARBA" id="ARBA00023136"/>
    </source>
</evidence>
<evidence type="ECO:0000313" key="8">
    <source>
        <dbReference type="EMBL" id="XDP45380.1"/>
    </source>
</evidence>
<proteinExistence type="predicted"/>
<dbReference type="Pfam" id="PF07690">
    <property type="entry name" value="MFS_1"/>
    <property type="match status" value="1"/>
</dbReference>
<dbReference type="PRINTS" id="PR01036">
    <property type="entry name" value="TCRTETB"/>
</dbReference>
<sequence>MATFKNSSATASAETQAGHPRRWWILGALALTMLVVGLDATVLNVALSDISRALGASTTDLQWIVNGYTLTSAVLLIPAGMLGDRYGRRTVLAVGLAVFVAASALGAFAATPAELVAARTVMGIGAAAVFPLSMSILPTVFAPGERAKAVAVITAAMGLGMPLGPLLGGWLLDNYWWGSTLLINVPTVAIALATGLTLIPNSKDSGRRRFDLAGMLLTVAGLAGIVYGITQEPVSGWGSGEVLVPLIGGAGLLVAFWFVERRAAAPLLDPRLTGNRMFVWPTIATALTSFVMMGLLFALPLYLQAFLGDSALVTGVKLLPMMLALVVGAAVGTRTTALVGLRVVVPAGILISAAGFAALLRLVPDSDYWPLLAALAATGLGFGIAMPPATTAMLDSLPDGIQSTGTAVNLAVKQTVGALGVAILGSVLTAVYRGGMDAATAHLPAAAADAAHDSIGGAVAVASRLGPAGNALKAAAGSAYLDGVHVVSVVCIAAAVLIAVVMAAVLPGRARGEHTASSAQPAPIRADKMNT</sequence>
<dbReference type="GO" id="GO:0022857">
    <property type="term" value="F:transmembrane transporter activity"/>
    <property type="evidence" value="ECO:0007669"/>
    <property type="project" value="InterPro"/>
</dbReference>